<sequence>MDVYNKPVCCESVWDTTSYGLTFSRSYVQWGNGIERKNGVRLWTTE</sequence>
<gene>
    <name evidence="1" type="ORF">GCWU000325_01494</name>
</gene>
<keyword evidence="2" id="KW-1185">Reference proteome</keyword>
<protein>
    <submittedName>
        <fullName evidence="1">Uncharacterized protein</fullName>
    </submittedName>
</protein>
<name>C9LGZ3_9BACT</name>
<dbReference type="HOGENOM" id="CLU_3187509_0_0_10"/>
<evidence type="ECO:0000313" key="2">
    <source>
        <dbReference type="Proteomes" id="UP000003460"/>
    </source>
</evidence>
<dbReference type="EMBL" id="ACIJ02000018">
    <property type="protein sequence ID" value="EEX71951.1"/>
    <property type="molecule type" value="Genomic_DNA"/>
</dbReference>
<proteinExistence type="predicted"/>
<dbReference type="AlphaFoldDB" id="C9LGZ3"/>
<comment type="caution">
    <text evidence="1">The sequence shown here is derived from an EMBL/GenBank/DDBJ whole genome shotgun (WGS) entry which is preliminary data.</text>
</comment>
<reference evidence="1" key="1">
    <citation type="submission" date="2009-09" db="EMBL/GenBank/DDBJ databases">
        <authorList>
            <person name="Weinstock G."/>
            <person name="Sodergren E."/>
            <person name="Clifton S."/>
            <person name="Fulton L."/>
            <person name="Fulton B."/>
            <person name="Courtney L."/>
            <person name="Fronick C."/>
            <person name="Harrison M."/>
            <person name="Strong C."/>
            <person name="Farmer C."/>
            <person name="Delahaunty K."/>
            <person name="Markovic C."/>
            <person name="Hall O."/>
            <person name="Minx P."/>
            <person name="Tomlinson C."/>
            <person name="Mitreva M."/>
            <person name="Nelson J."/>
            <person name="Hou S."/>
            <person name="Wollam A."/>
            <person name="Pepin K.H."/>
            <person name="Johnson M."/>
            <person name="Bhonagiri V."/>
            <person name="Nash W.E."/>
            <person name="Warren W."/>
            <person name="Chinwalla A."/>
            <person name="Mardis E.R."/>
            <person name="Wilson R.K."/>
        </authorList>
    </citation>
    <scope>NUCLEOTIDE SEQUENCE [LARGE SCALE GENOMIC DNA]</scope>
    <source>
        <strain evidence="1">ATCC 51259</strain>
    </source>
</reference>
<organism evidence="1 2">
    <name type="scientific">Alloprevotella tannerae ATCC 51259</name>
    <dbReference type="NCBI Taxonomy" id="626522"/>
    <lineage>
        <taxon>Bacteria</taxon>
        <taxon>Pseudomonadati</taxon>
        <taxon>Bacteroidota</taxon>
        <taxon>Bacteroidia</taxon>
        <taxon>Bacteroidales</taxon>
        <taxon>Prevotellaceae</taxon>
        <taxon>Alloprevotella</taxon>
    </lineage>
</organism>
<dbReference type="Proteomes" id="UP000003460">
    <property type="component" value="Unassembled WGS sequence"/>
</dbReference>
<evidence type="ECO:0000313" key="1">
    <source>
        <dbReference type="EMBL" id="EEX71951.1"/>
    </source>
</evidence>
<accession>C9LGZ3</accession>